<accession>A0ABW9XDI3</accession>
<protein>
    <submittedName>
        <fullName evidence="2">DUF4136 domain-containing protein</fullName>
    </submittedName>
</protein>
<reference evidence="3" key="1">
    <citation type="submission" date="2020-01" db="EMBL/GenBank/DDBJ databases">
        <title>Sphingomonas sp. strain CSW-10.</title>
        <authorList>
            <person name="Chen W.-M."/>
        </authorList>
    </citation>
    <scope>NUCLEOTIDE SEQUENCE [LARGE SCALE GENOMIC DNA]</scope>
    <source>
        <strain evidence="3">FSY-8</strain>
    </source>
</reference>
<name>A0ABW9XDI3_9SPHN</name>
<evidence type="ECO:0000256" key="1">
    <source>
        <dbReference type="SAM" id="Phobius"/>
    </source>
</evidence>
<keyword evidence="3" id="KW-1185">Reference proteome</keyword>
<evidence type="ECO:0000313" key="2">
    <source>
        <dbReference type="EMBL" id="NBC36527.1"/>
    </source>
</evidence>
<dbReference type="Proteomes" id="UP000753724">
    <property type="component" value="Unassembled WGS sequence"/>
</dbReference>
<evidence type="ECO:0000313" key="3">
    <source>
        <dbReference type="Proteomes" id="UP000753724"/>
    </source>
</evidence>
<dbReference type="RefSeq" id="WP_161717820.1">
    <property type="nucleotide sequence ID" value="NZ_JAAAPO010000003.1"/>
</dbReference>
<keyword evidence="1" id="KW-1133">Transmembrane helix</keyword>
<feature type="transmembrane region" description="Helical" evidence="1">
    <location>
        <begin position="12"/>
        <end position="32"/>
    </location>
</feature>
<gene>
    <name evidence="2" type="ORF">GTZ99_08155</name>
</gene>
<keyword evidence="1" id="KW-0812">Transmembrane</keyword>
<sequence length="222" mass="22507">MKLTRESQVGRRAVWAGMVMGLLALGGCMVPTPPVEVSRFHAAEAGVLGRGAITVVAAPAGTSLPAPAPLSDAERASWHDAVRRELARLGYDAQLGDPALDAPRPSSGQIAQVRVIRQTIGDNRTNPRVTVGGNASVGSYGSSTGMGVAIRLGGPPSGAQVATDLAVVIRDAASGRVLWEGRASLTLAASAPMAQTAMAAPRLAGALFGGFPGISGQTVRVP</sequence>
<comment type="caution">
    <text evidence="2">The sequence shown here is derived from an EMBL/GenBank/DDBJ whole genome shotgun (WGS) entry which is preliminary data.</text>
</comment>
<dbReference type="EMBL" id="JAAAPO010000003">
    <property type="protein sequence ID" value="NBC36527.1"/>
    <property type="molecule type" value="Genomic_DNA"/>
</dbReference>
<keyword evidence="1" id="KW-0472">Membrane</keyword>
<dbReference type="PROSITE" id="PS51257">
    <property type="entry name" value="PROKAR_LIPOPROTEIN"/>
    <property type="match status" value="1"/>
</dbReference>
<proteinExistence type="predicted"/>
<organism evidence="2 3">
    <name type="scientific">Novosphingobium ovatum</name>
    <dbReference type="NCBI Taxonomy" id="1908523"/>
    <lineage>
        <taxon>Bacteria</taxon>
        <taxon>Pseudomonadati</taxon>
        <taxon>Pseudomonadota</taxon>
        <taxon>Alphaproteobacteria</taxon>
        <taxon>Sphingomonadales</taxon>
        <taxon>Sphingomonadaceae</taxon>
        <taxon>Novosphingobium</taxon>
    </lineage>
</organism>